<dbReference type="EMBL" id="JACJID010000003">
    <property type="protein sequence ID" value="MBA8927337.1"/>
    <property type="molecule type" value="Genomic_DNA"/>
</dbReference>
<protein>
    <submittedName>
        <fullName evidence="1">NADH dehydrogenase/NADH:ubiquinone oxidoreductase subunit G</fullName>
    </submittedName>
</protein>
<reference evidence="1 2" key="1">
    <citation type="submission" date="2020-08" db="EMBL/GenBank/DDBJ databases">
        <title>Genomic Encyclopedia of Archaeal and Bacterial Type Strains, Phase II (KMG-II): from individual species to whole genera.</title>
        <authorList>
            <person name="Goeker M."/>
        </authorList>
    </citation>
    <scope>NUCLEOTIDE SEQUENCE [LARGE SCALE GENOMIC DNA]</scope>
    <source>
        <strain evidence="1 2">DSM 43850</strain>
    </source>
</reference>
<accession>A0ABR6BL42</accession>
<keyword evidence="2" id="KW-1185">Reference proteome</keyword>
<gene>
    <name evidence="1" type="ORF">BC739_004543</name>
</gene>
<name>A0ABR6BL42_9PSEU</name>
<proteinExistence type="predicted"/>
<sequence>MSWNDFYRRRDVIDATLRQARRNPDGAVAFEEIPHAAEVFTGTEELLAALHYKWTQLLTGHIGLALSAAEQSPNADRVEAVASAWRRAANENQALRRVLEANAGPALDAANAREQRMLALSAGLAELTEPAEEIERIGAAFLALVHSTPAAPSRTTGKRGLARLLG</sequence>
<comment type="caution">
    <text evidence="1">The sequence shown here is derived from an EMBL/GenBank/DDBJ whole genome shotgun (WGS) entry which is preliminary data.</text>
</comment>
<dbReference type="Proteomes" id="UP000517916">
    <property type="component" value="Unassembled WGS sequence"/>
</dbReference>
<dbReference type="RefSeq" id="WP_025355491.1">
    <property type="nucleotide sequence ID" value="NZ_BAAABQ010000057.1"/>
</dbReference>
<organism evidence="1 2">
    <name type="scientific">Kutzneria viridogrisea</name>
    <dbReference type="NCBI Taxonomy" id="47990"/>
    <lineage>
        <taxon>Bacteria</taxon>
        <taxon>Bacillati</taxon>
        <taxon>Actinomycetota</taxon>
        <taxon>Actinomycetes</taxon>
        <taxon>Pseudonocardiales</taxon>
        <taxon>Pseudonocardiaceae</taxon>
        <taxon>Kutzneria</taxon>
    </lineage>
</organism>
<evidence type="ECO:0000313" key="2">
    <source>
        <dbReference type="Proteomes" id="UP000517916"/>
    </source>
</evidence>
<evidence type="ECO:0000313" key="1">
    <source>
        <dbReference type="EMBL" id="MBA8927337.1"/>
    </source>
</evidence>